<dbReference type="AlphaFoldDB" id="A0AA86TKN5"/>
<proteinExistence type="predicted"/>
<dbReference type="PROSITE" id="PS50090">
    <property type="entry name" value="MYB_LIKE"/>
    <property type="match status" value="1"/>
</dbReference>
<reference evidence="3 4" key="2">
    <citation type="submission" date="2024-07" db="EMBL/GenBank/DDBJ databases">
        <authorList>
            <person name="Akdeniz Z."/>
        </authorList>
    </citation>
    <scope>NUCLEOTIDE SEQUENCE [LARGE SCALE GENOMIC DNA]</scope>
</reference>
<comment type="caution">
    <text evidence="2">The sequence shown here is derived from an EMBL/GenBank/DDBJ whole genome shotgun (WGS) entry which is preliminary data.</text>
</comment>
<dbReference type="EMBL" id="CATOUU010000077">
    <property type="protein sequence ID" value="CAI9915793.1"/>
    <property type="molecule type" value="Genomic_DNA"/>
</dbReference>
<evidence type="ECO:0000313" key="2">
    <source>
        <dbReference type="EMBL" id="CAI9915793.1"/>
    </source>
</evidence>
<dbReference type="GO" id="GO:0003677">
    <property type="term" value="F:DNA binding"/>
    <property type="evidence" value="ECO:0007669"/>
    <property type="project" value="UniProtKB-KW"/>
</dbReference>
<organism evidence="2">
    <name type="scientific">Hexamita inflata</name>
    <dbReference type="NCBI Taxonomy" id="28002"/>
    <lineage>
        <taxon>Eukaryota</taxon>
        <taxon>Metamonada</taxon>
        <taxon>Diplomonadida</taxon>
        <taxon>Hexamitidae</taxon>
        <taxon>Hexamitinae</taxon>
        <taxon>Hexamita</taxon>
    </lineage>
</organism>
<dbReference type="Gene3D" id="1.10.10.60">
    <property type="entry name" value="Homeodomain-like"/>
    <property type="match status" value="1"/>
</dbReference>
<dbReference type="CDD" id="cd00167">
    <property type="entry name" value="SANT"/>
    <property type="match status" value="1"/>
</dbReference>
<evidence type="ECO:0000313" key="3">
    <source>
        <dbReference type="EMBL" id="CAL6081399.1"/>
    </source>
</evidence>
<dbReference type="Proteomes" id="UP001642409">
    <property type="component" value="Unassembled WGS sequence"/>
</dbReference>
<dbReference type="InterPro" id="IPR009057">
    <property type="entry name" value="Homeodomain-like_sf"/>
</dbReference>
<accession>A0AA86TKN5</accession>
<evidence type="ECO:0000313" key="4">
    <source>
        <dbReference type="Proteomes" id="UP001642409"/>
    </source>
</evidence>
<feature type="domain" description="Myb-like" evidence="1">
    <location>
        <begin position="1"/>
        <end position="53"/>
    </location>
</feature>
<gene>
    <name evidence="2" type="ORF">HINF_LOCUS3438</name>
    <name evidence="3" type="ORF">HINF_LOCUS60326</name>
</gene>
<name>A0AA86TKN5_9EUKA</name>
<sequence>MKRMAWSSSEIEQLVALTQQYRASSKQIKWDAVCLQFPTRTLSQCKCYYSNVLKKHLDVEVRQNHMWNRNEIIALWTYCVLYNKDYAFVQKHFMSKFTVRQISSQFIQIAKKQVEMHQFFKNILQEPLILQSINDNEFKMHWWILRLACKRFSLVKEKLCYQPGGSVLEAAVQADFAEIPALKAFFLDVDPQDLILFYKREEIRRGLDNEPFYVPKYQDNFMK</sequence>
<evidence type="ECO:0000259" key="1">
    <source>
        <dbReference type="PROSITE" id="PS50090"/>
    </source>
</evidence>
<keyword evidence="4" id="KW-1185">Reference proteome</keyword>
<dbReference type="SMART" id="SM00717">
    <property type="entry name" value="SANT"/>
    <property type="match status" value="1"/>
</dbReference>
<dbReference type="Pfam" id="PF00249">
    <property type="entry name" value="Myb_DNA-binding"/>
    <property type="match status" value="1"/>
</dbReference>
<dbReference type="SUPFAM" id="SSF46689">
    <property type="entry name" value="Homeodomain-like"/>
    <property type="match status" value="2"/>
</dbReference>
<dbReference type="EMBL" id="CAXDID020000352">
    <property type="protein sequence ID" value="CAL6081399.1"/>
    <property type="molecule type" value="Genomic_DNA"/>
</dbReference>
<keyword evidence="2" id="KW-0238">DNA-binding</keyword>
<reference evidence="2" key="1">
    <citation type="submission" date="2023-06" db="EMBL/GenBank/DDBJ databases">
        <authorList>
            <person name="Kurt Z."/>
        </authorList>
    </citation>
    <scope>NUCLEOTIDE SEQUENCE</scope>
</reference>
<protein>
    <submittedName>
        <fullName evidence="2">Myb-like DNA-binding domain-containing protein</fullName>
    </submittedName>
    <submittedName>
        <fullName evidence="3">Myb-like_DNA-binding domain-containing protein</fullName>
    </submittedName>
</protein>
<dbReference type="InterPro" id="IPR001005">
    <property type="entry name" value="SANT/Myb"/>
</dbReference>